<evidence type="ECO:0000313" key="14">
    <source>
        <dbReference type="EMBL" id="MXO68752.1"/>
    </source>
</evidence>
<evidence type="ECO:0000256" key="3">
    <source>
        <dbReference type="ARBA" id="ARBA00005811"/>
    </source>
</evidence>
<comment type="subcellular location">
    <subcellularLocation>
        <location evidence="2">Cell inner membrane</location>
        <topology evidence="2">Single-pass type II membrane protein</topology>
    </subcellularLocation>
    <subcellularLocation>
        <location evidence="12">Cell membrane</location>
        <topology evidence="12">Single-pass type II membrane protein</topology>
    </subcellularLocation>
</comment>
<keyword evidence="10 13" id="KW-1133">Transmembrane helix</keyword>
<feature type="transmembrane region" description="Helical" evidence="13">
    <location>
        <begin position="27"/>
        <end position="45"/>
    </location>
</feature>
<keyword evidence="8 12" id="KW-0812">Transmembrane</keyword>
<proteinExistence type="inferred from homology"/>
<evidence type="ECO:0000256" key="10">
    <source>
        <dbReference type="ARBA" id="ARBA00022989"/>
    </source>
</evidence>
<evidence type="ECO:0000256" key="8">
    <source>
        <dbReference type="ARBA" id="ARBA00022692"/>
    </source>
</evidence>
<dbReference type="EMBL" id="WTYO01000003">
    <property type="protein sequence ID" value="MXO68752.1"/>
    <property type="molecule type" value="Genomic_DNA"/>
</dbReference>
<evidence type="ECO:0000256" key="6">
    <source>
        <dbReference type="ARBA" id="ARBA00022475"/>
    </source>
</evidence>
<dbReference type="Proteomes" id="UP000444401">
    <property type="component" value="Unassembled WGS sequence"/>
</dbReference>
<keyword evidence="7" id="KW-0997">Cell inner membrane</keyword>
<dbReference type="InterPro" id="IPR003400">
    <property type="entry name" value="ExbD"/>
</dbReference>
<comment type="function">
    <text evidence="1">Involved in the TonB-dependent energy-dependent transport of various receptor-bound substrates.</text>
</comment>
<dbReference type="PANTHER" id="PTHR30558:SF12">
    <property type="entry name" value="BIOPOLYMER TRANSPORT PROTEIN EXBD"/>
    <property type="match status" value="1"/>
</dbReference>
<keyword evidence="6" id="KW-1003">Cell membrane</keyword>
<reference evidence="14 15" key="1">
    <citation type="submission" date="2019-12" db="EMBL/GenBank/DDBJ databases">
        <title>Genomic-based taxomic classification of the family Erythrobacteraceae.</title>
        <authorList>
            <person name="Xu L."/>
        </authorList>
    </citation>
    <scope>NUCLEOTIDE SEQUENCE [LARGE SCALE GENOMIC DNA]</scope>
    <source>
        <strain evidence="14 15">H32</strain>
    </source>
</reference>
<keyword evidence="5 12" id="KW-0813">Transport</keyword>
<accession>A0ABW9V1D0</accession>
<keyword evidence="9 12" id="KW-0653">Protein transport</keyword>
<keyword evidence="11 13" id="KW-0472">Membrane</keyword>
<evidence type="ECO:0000256" key="1">
    <source>
        <dbReference type="ARBA" id="ARBA00003540"/>
    </source>
</evidence>
<dbReference type="Pfam" id="PF02472">
    <property type="entry name" value="ExbD"/>
    <property type="match status" value="1"/>
</dbReference>
<protein>
    <submittedName>
        <fullName evidence="14">Biopolymer transporter ExbD</fullName>
    </submittedName>
</protein>
<evidence type="ECO:0000256" key="4">
    <source>
        <dbReference type="ARBA" id="ARBA00011471"/>
    </source>
</evidence>
<evidence type="ECO:0000256" key="5">
    <source>
        <dbReference type="ARBA" id="ARBA00022448"/>
    </source>
</evidence>
<gene>
    <name evidence="14" type="ORF">GRI72_07920</name>
</gene>
<keyword evidence="15" id="KW-1185">Reference proteome</keyword>
<evidence type="ECO:0000256" key="7">
    <source>
        <dbReference type="ARBA" id="ARBA00022519"/>
    </source>
</evidence>
<name>A0ABW9V1D0_9SPHN</name>
<dbReference type="RefSeq" id="WP_160733372.1">
    <property type="nucleotide sequence ID" value="NZ_WTYO01000003.1"/>
</dbReference>
<evidence type="ECO:0000256" key="13">
    <source>
        <dbReference type="SAM" id="Phobius"/>
    </source>
</evidence>
<evidence type="ECO:0000256" key="9">
    <source>
        <dbReference type="ARBA" id="ARBA00022927"/>
    </source>
</evidence>
<evidence type="ECO:0000256" key="12">
    <source>
        <dbReference type="RuleBase" id="RU003879"/>
    </source>
</evidence>
<evidence type="ECO:0000256" key="11">
    <source>
        <dbReference type="ARBA" id="ARBA00023136"/>
    </source>
</evidence>
<organism evidence="14 15">
    <name type="scientific">Pelagerythrobacter marinus</name>
    <dbReference type="NCBI Taxonomy" id="538382"/>
    <lineage>
        <taxon>Bacteria</taxon>
        <taxon>Pseudomonadati</taxon>
        <taxon>Pseudomonadota</taxon>
        <taxon>Alphaproteobacteria</taxon>
        <taxon>Sphingomonadales</taxon>
        <taxon>Erythrobacteraceae</taxon>
        <taxon>Pelagerythrobacter</taxon>
    </lineage>
</organism>
<evidence type="ECO:0000313" key="15">
    <source>
        <dbReference type="Proteomes" id="UP000444401"/>
    </source>
</evidence>
<dbReference type="PANTHER" id="PTHR30558">
    <property type="entry name" value="EXBD MEMBRANE COMPONENT OF PMF-DRIVEN MACROMOLECULE IMPORT SYSTEM"/>
    <property type="match status" value="1"/>
</dbReference>
<comment type="subunit">
    <text evidence="4">The accessory proteins ExbB and ExbD seem to form a complex with TonB.</text>
</comment>
<comment type="similarity">
    <text evidence="3 12">Belongs to the ExbD/TolR family.</text>
</comment>
<sequence>MPQPDHAVPDRARADHAPMAEMNTTPLIDVLLVLLIMFVITIPVATHSVDMDLPRDCADCPAVDPTVNRLTIDGADRLAWNGSIVGESQLAALLVAARDLPQEPELQFEPAASASYQASARVLRLVERSGVTRFGFVGNEKYRTFGAR</sequence>
<evidence type="ECO:0000256" key="2">
    <source>
        <dbReference type="ARBA" id="ARBA00004249"/>
    </source>
</evidence>
<comment type="caution">
    <text evidence="14">The sequence shown here is derived from an EMBL/GenBank/DDBJ whole genome shotgun (WGS) entry which is preliminary data.</text>
</comment>